<dbReference type="RefSeq" id="WP_129087868.1">
    <property type="nucleotide sequence ID" value="NZ_CP053836.1"/>
</dbReference>
<dbReference type="Proteomes" id="UP000289758">
    <property type="component" value="Unassembled WGS sequence"/>
</dbReference>
<feature type="transmembrane region" description="Helical" evidence="2">
    <location>
        <begin position="102"/>
        <end position="120"/>
    </location>
</feature>
<feature type="compositionally biased region" description="Gly residues" evidence="1">
    <location>
        <begin position="63"/>
        <end position="72"/>
    </location>
</feature>
<organism evidence="3 4">
    <name type="scientific">Halarcobacter ebronensis</name>
    <dbReference type="NCBI Taxonomy" id="1462615"/>
    <lineage>
        <taxon>Bacteria</taxon>
        <taxon>Pseudomonadati</taxon>
        <taxon>Campylobacterota</taxon>
        <taxon>Epsilonproteobacteria</taxon>
        <taxon>Campylobacterales</taxon>
        <taxon>Arcobacteraceae</taxon>
        <taxon>Halarcobacter</taxon>
    </lineage>
</organism>
<keyword evidence="4" id="KW-1185">Reference proteome</keyword>
<comment type="caution">
    <text evidence="3">The sequence shown here is derived from an EMBL/GenBank/DDBJ whole genome shotgun (WGS) entry which is preliminary data.</text>
</comment>
<sequence>MLDLGAKVTTSSSLQNSSLQSNLLTINVGDGRQSTDSTNSQTPTQQTKQEQTTREDATASVGVGLGGSGSGGSVARSGDVAPIDDFFTKIKDSVNWNDTKPYFIVGGIAAAFMFFLYPMLGKKKKAK</sequence>
<accession>A0A4Q1ANR6</accession>
<evidence type="ECO:0000313" key="4">
    <source>
        <dbReference type="Proteomes" id="UP000289758"/>
    </source>
</evidence>
<feature type="region of interest" description="Disordered" evidence="1">
    <location>
        <begin position="25"/>
        <end position="78"/>
    </location>
</feature>
<reference evidence="3 4" key="1">
    <citation type="submission" date="2017-10" db="EMBL/GenBank/DDBJ databases">
        <title>Genomics of the genus Arcobacter.</title>
        <authorList>
            <person name="Perez-Cataluna A."/>
            <person name="Figueras M.J."/>
        </authorList>
    </citation>
    <scope>NUCLEOTIDE SEQUENCE [LARGE SCALE GENOMIC DNA]</scope>
    <source>
        <strain evidence="3 4">CECT 8441</strain>
    </source>
</reference>
<dbReference type="AlphaFoldDB" id="A0A4Q1ANR6"/>
<evidence type="ECO:0000256" key="1">
    <source>
        <dbReference type="SAM" id="MobiDB-lite"/>
    </source>
</evidence>
<proteinExistence type="predicted"/>
<gene>
    <name evidence="3" type="ORF">CRV07_11855</name>
</gene>
<keyword evidence="2" id="KW-1133">Transmembrane helix</keyword>
<evidence type="ECO:0000313" key="3">
    <source>
        <dbReference type="EMBL" id="RXK04114.1"/>
    </source>
</evidence>
<keyword evidence="2" id="KW-0812">Transmembrane</keyword>
<feature type="compositionally biased region" description="Low complexity" evidence="1">
    <location>
        <begin position="41"/>
        <end position="50"/>
    </location>
</feature>
<evidence type="ECO:0000256" key="2">
    <source>
        <dbReference type="SAM" id="Phobius"/>
    </source>
</evidence>
<protein>
    <submittedName>
        <fullName evidence="3">Uncharacterized protein</fullName>
    </submittedName>
</protein>
<dbReference type="EMBL" id="PDKK01000011">
    <property type="protein sequence ID" value="RXK04114.1"/>
    <property type="molecule type" value="Genomic_DNA"/>
</dbReference>
<name>A0A4Q1ANR6_9BACT</name>
<keyword evidence="2" id="KW-0472">Membrane</keyword>